<protein>
    <submittedName>
        <fullName evidence="1">Uncharacterized protein</fullName>
    </submittedName>
</protein>
<dbReference type="GeneID" id="9949950"/>
<dbReference type="KEGG" id="loa:LOAG_12491"/>
<evidence type="ECO:0000313" key="1">
    <source>
        <dbReference type="EMBL" id="EFO16019.1"/>
    </source>
</evidence>
<gene>
    <name evidence="1" type="ORF">LOAG_12491</name>
</gene>
<dbReference type="CTD" id="9949950"/>
<name>A0A1S0TL39_LOALO</name>
<sequence length="167" mass="18953">MAKVLRRTNTYPTMTPLKKDSENSITKILRNSLIETKSFSSDNFTEETINEGTLFYLDRDNSTKSKKNTSEIPDDESTKTKLQTLWINATYTALDIGLNITRMVECSVWNASMLINFTDALCVISHDQMNVTGDDASWTTSGVEILNTKEHLEELKLNTSLLNQYQV</sequence>
<organism evidence="1">
    <name type="scientific">Loa loa</name>
    <name type="common">Eye worm</name>
    <name type="synonym">Filaria loa</name>
    <dbReference type="NCBI Taxonomy" id="7209"/>
    <lineage>
        <taxon>Eukaryota</taxon>
        <taxon>Metazoa</taxon>
        <taxon>Ecdysozoa</taxon>
        <taxon>Nematoda</taxon>
        <taxon>Chromadorea</taxon>
        <taxon>Rhabditida</taxon>
        <taxon>Spirurina</taxon>
        <taxon>Spiruromorpha</taxon>
        <taxon>Filarioidea</taxon>
        <taxon>Onchocercidae</taxon>
        <taxon>Loa</taxon>
    </lineage>
</organism>
<accession>A0A1S0TL39</accession>
<dbReference type="EMBL" id="JH712089">
    <property type="protein sequence ID" value="EFO16019.1"/>
    <property type="molecule type" value="Genomic_DNA"/>
</dbReference>
<dbReference type="AlphaFoldDB" id="A0A1S0TL39"/>
<reference evidence="1" key="1">
    <citation type="submission" date="2012-04" db="EMBL/GenBank/DDBJ databases">
        <title>The Genome Sequence of Loa loa.</title>
        <authorList>
            <consortium name="The Broad Institute Genome Sequencing Platform"/>
            <consortium name="Broad Institute Genome Sequencing Center for Infectious Disease"/>
            <person name="Nutman T.B."/>
            <person name="Fink D.L."/>
            <person name="Russ C."/>
            <person name="Young S."/>
            <person name="Zeng Q."/>
            <person name="Gargeya S."/>
            <person name="Alvarado L."/>
            <person name="Berlin A."/>
            <person name="Chapman S.B."/>
            <person name="Chen Z."/>
            <person name="Freedman E."/>
            <person name="Gellesch M."/>
            <person name="Goldberg J."/>
            <person name="Griggs A."/>
            <person name="Gujja S."/>
            <person name="Heilman E.R."/>
            <person name="Heiman D."/>
            <person name="Howarth C."/>
            <person name="Mehta T."/>
            <person name="Neiman D."/>
            <person name="Pearson M."/>
            <person name="Roberts A."/>
            <person name="Saif S."/>
            <person name="Shea T."/>
            <person name="Shenoy N."/>
            <person name="Sisk P."/>
            <person name="Stolte C."/>
            <person name="Sykes S."/>
            <person name="White J."/>
            <person name="Yandava C."/>
            <person name="Haas B."/>
            <person name="Henn M.R."/>
            <person name="Nusbaum C."/>
            <person name="Birren B."/>
        </authorList>
    </citation>
    <scope>NUCLEOTIDE SEQUENCE [LARGE SCALE GENOMIC DNA]</scope>
</reference>
<dbReference type="RefSeq" id="XP_003148050.1">
    <property type="nucleotide sequence ID" value="XM_003148002.1"/>
</dbReference>
<dbReference type="InParanoid" id="A0A1S0TL39"/>
<proteinExistence type="predicted"/>
<dbReference type="OMA" id="QTLWINA"/>